<evidence type="ECO:0000259" key="1">
    <source>
        <dbReference type="Pfam" id="PF16178"/>
    </source>
</evidence>
<dbReference type="EMBL" id="JAAKFY010000003">
    <property type="protein sequence ID" value="KAF3859596.1"/>
    <property type="molecule type" value="Genomic_DNA"/>
</dbReference>
<dbReference type="GO" id="GO:0046983">
    <property type="term" value="F:protein dimerization activity"/>
    <property type="evidence" value="ECO:0007669"/>
    <property type="project" value="InterPro"/>
</dbReference>
<dbReference type="Pfam" id="PF16178">
    <property type="entry name" value="Anoct_dimer"/>
    <property type="match status" value="1"/>
</dbReference>
<proteinExistence type="predicted"/>
<dbReference type="InterPro" id="IPR032394">
    <property type="entry name" value="Anoct_dimer"/>
</dbReference>
<reference evidence="2 3" key="1">
    <citation type="submission" date="2020-03" db="EMBL/GenBank/DDBJ databases">
        <title>Dissostichus mawsoni Genome sequencing and assembly.</title>
        <authorList>
            <person name="Park H."/>
        </authorList>
    </citation>
    <scope>NUCLEOTIDE SEQUENCE [LARGE SCALE GENOMIC DNA]</scope>
    <source>
        <strain evidence="2">DM0001</strain>
        <tissue evidence="2">Muscle</tissue>
    </source>
</reference>
<evidence type="ECO:0000313" key="2">
    <source>
        <dbReference type="EMBL" id="KAF3859596.1"/>
    </source>
</evidence>
<dbReference type="AlphaFoldDB" id="A0A7J5ZD89"/>
<gene>
    <name evidence="2" type="ORF">F7725_021995</name>
</gene>
<comment type="caution">
    <text evidence="2">The sequence shown here is derived from an EMBL/GenBank/DDBJ whole genome shotgun (WGS) entry which is preliminary data.</text>
</comment>
<organism evidence="2 3">
    <name type="scientific">Dissostichus mawsoni</name>
    <name type="common">Antarctic cod</name>
    <dbReference type="NCBI Taxonomy" id="36200"/>
    <lineage>
        <taxon>Eukaryota</taxon>
        <taxon>Metazoa</taxon>
        <taxon>Chordata</taxon>
        <taxon>Craniata</taxon>
        <taxon>Vertebrata</taxon>
        <taxon>Euteleostomi</taxon>
        <taxon>Actinopterygii</taxon>
        <taxon>Neopterygii</taxon>
        <taxon>Teleostei</taxon>
        <taxon>Neoteleostei</taxon>
        <taxon>Acanthomorphata</taxon>
        <taxon>Eupercaria</taxon>
        <taxon>Perciformes</taxon>
        <taxon>Notothenioidei</taxon>
        <taxon>Nototheniidae</taxon>
        <taxon>Dissostichus</taxon>
    </lineage>
</organism>
<dbReference type="OrthoDB" id="8939781at2759"/>
<evidence type="ECO:0000313" key="3">
    <source>
        <dbReference type="Proteomes" id="UP000518266"/>
    </source>
</evidence>
<accession>A0A7J5ZD89</accession>
<sequence length="101" mass="11994">MDSVCDTEEMEGDMELGMIDEDMVYPEEFLPTYHSIEEGATVNKARLAEFNDKPDSLFFNDGVRRIDFILVYEDEDKKDFEKRHTFQRRKLGASDWYLVLR</sequence>
<name>A0A7J5ZD89_DISMA</name>
<feature type="domain" description="Anoctamin dimerisation" evidence="1">
    <location>
        <begin position="58"/>
        <end position="89"/>
    </location>
</feature>
<keyword evidence="3" id="KW-1185">Reference proteome</keyword>
<protein>
    <recommendedName>
        <fullName evidence="1">Anoctamin dimerisation domain-containing protein</fullName>
    </recommendedName>
</protein>
<dbReference type="Proteomes" id="UP000518266">
    <property type="component" value="Unassembled WGS sequence"/>
</dbReference>